<dbReference type="Proteomes" id="UP001438707">
    <property type="component" value="Unassembled WGS sequence"/>
</dbReference>
<keyword evidence="3" id="KW-1185">Reference proteome</keyword>
<sequence>MTSCIEFCTACCCPNRARTDPSETAPAKQPLLQEQQMQPGPRDQAGTSTYQAPPQQSFQQPAPAQSKQTGAVSNQPGQPQSQQLPQQQLQHSPEQQPEGAKGSQPQYQASGQQPASGYQQEPAAAGGGWGEAISSTIGGVATSVVGDQLSQRLTSWLGGAGAKEGENPAAGGEAGRAPQAVSQQAPSESSGFQGDESFLHVPNQGATSSSSGFEEVPPADDVIADQDDDDEAYD</sequence>
<feature type="region of interest" description="Disordered" evidence="1">
    <location>
        <begin position="14"/>
        <end position="134"/>
    </location>
</feature>
<gene>
    <name evidence="2" type="ORF">WJX74_002492</name>
</gene>
<feature type="compositionally biased region" description="Low complexity" evidence="1">
    <location>
        <begin position="75"/>
        <end position="98"/>
    </location>
</feature>
<feature type="compositionally biased region" description="Low complexity" evidence="1">
    <location>
        <begin position="167"/>
        <end position="180"/>
    </location>
</feature>
<dbReference type="EMBL" id="JALJOS010000013">
    <property type="protein sequence ID" value="KAK9831608.1"/>
    <property type="molecule type" value="Genomic_DNA"/>
</dbReference>
<evidence type="ECO:0000313" key="2">
    <source>
        <dbReference type="EMBL" id="KAK9831608.1"/>
    </source>
</evidence>
<organism evidence="2 3">
    <name type="scientific">Apatococcus lobatus</name>
    <dbReference type="NCBI Taxonomy" id="904363"/>
    <lineage>
        <taxon>Eukaryota</taxon>
        <taxon>Viridiplantae</taxon>
        <taxon>Chlorophyta</taxon>
        <taxon>core chlorophytes</taxon>
        <taxon>Trebouxiophyceae</taxon>
        <taxon>Chlorellales</taxon>
        <taxon>Chlorellaceae</taxon>
        <taxon>Apatococcus</taxon>
    </lineage>
</organism>
<proteinExistence type="predicted"/>
<feature type="compositionally biased region" description="Acidic residues" evidence="1">
    <location>
        <begin position="222"/>
        <end position="234"/>
    </location>
</feature>
<reference evidence="2 3" key="1">
    <citation type="journal article" date="2024" name="Nat. Commun.">
        <title>Phylogenomics reveals the evolutionary origins of lichenization in chlorophyte algae.</title>
        <authorList>
            <person name="Puginier C."/>
            <person name="Libourel C."/>
            <person name="Otte J."/>
            <person name="Skaloud P."/>
            <person name="Haon M."/>
            <person name="Grisel S."/>
            <person name="Petersen M."/>
            <person name="Berrin J.G."/>
            <person name="Delaux P.M."/>
            <person name="Dal Grande F."/>
            <person name="Keller J."/>
        </authorList>
    </citation>
    <scope>NUCLEOTIDE SEQUENCE [LARGE SCALE GENOMIC DNA]</scope>
    <source>
        <strain evidence="2 3">SAG 2145</strain>
    </source>
</reference>
<feature type="compositionally biased region" description="Polar residues" evidence="1">
    <location>
        <begin position="103"/>
        <end position="119"/>
    </location>
</feature>
<comment type="caution">
    <text evidence="2">The sequence shown here is derived from an EMBL/GenBank/DDBJ whole genome shotgun (WGS) entry which is preliminary data.</text>
</comment>
<dbReference type="AlphaFoldDB" id="A0AAW1RDA4"/>
<name>A0AAW1RDA4_9CHLO</name>
<accession>A0AAW1RDA4</accession>
<feature type="region of interest" description="Disordered" evidence="1">
    <location>
        <begin position="156"/>
        <end position="234"/>
    </location>
</feature>
<feature type="compositionally biased region" description="Polar residues" evidence="1">
    <location>
        <begin position="181"/>
        <end position="192"/>
    </location>
</feature>
<feature type="compositionally biased region" description="Low complexity" evidence="1">
    <location>
        <begin position="51"/>
        <end position="68"/>
    </location>
</feature>
<protein>
    <submittedName>
        <fullName evidence="2">Uncharacterized protein</fullName>
    </submittedName>
</protein>
<evidence type="ECO:0000256" key="1">
    <source>
        <dbReference type="SAM" id="MobiDB-lite"/>
    </source>
</evidence>
<evidence type="ECO:0000313" key="3">
    <source>
        <dbReference type="Proteomes" id="UP001438707"/>
    </source>
</evidence>